<evidence type="ECO:0000256" key="4">
    <source>
        <dbReference type="ARBA" id="ARBA00022696"/>
    </source>
</evidence>
<evidence type="ECO:0000256" key="9">
    <source>
        <dbReference type="ARBA" id="ARBA00023136"/>
    </source>
</evidence>
<keyword evidence="5 12" id="KW-0732">Signal</keyword>
<feature type="signal peptide" evidence="12">
    <location>
        <begin position="1"/>
        <end position="27"/>
    </location>
</feature>
<dbReference type="OMA" id="LACPDPC"/>
<dbReference type="EMBL" id="BEZZ01000214">
    <property type="protein sequence ID" value="GCC28657.1"/>
    <property type="molecule type" value="Genomic_DNA"/>
</dbReference>
<keyword evidence="6" id="KW-0130">Cell adhesion</keyword>
<feature type="domain" description="LRRNT" evidence="13">
    <location>
        <begin position="27"/>
        <end position="61"/>
    </location>
</feature>
<dbReference type="OrthoDB" id="676979at2759"/>
<evidence type="ECO:0000256" key="8">
    <source>
        <dbReference type="ARBA" id="ARBA00023084"/>
    </source>
</evidence>
<keyword evidence="10" id="KW-1015">Disulfide bond</keyword>
<keyword evidence="9 11" id="KW-0472">Membrane</keyword>
<keyword evidence="16" id="KW-1185">Reference proteome</keyword>
<dbReference type="InterPro" id="IPR000483">
    <property type="entry name" value="Cys-rich_flank_reg_C"/>
</dbReference>
<sequence>MLNLGMSMVRLQEVFLVFLSLIPLVFQCPPICRCTGTSTDCSSREVNVDTIPKRFEADVTEIKLNDNKLTSIPSGLFDTLRQLRAVSLDRNPWSCDCDILYLRSWLLKQENRSMYKGLKCSSPAELRGRLILYLTEDEIISSCQDWYCNMVLICQILLFAFIIIQAILLIGVIVFLRRFERFAKEATRARKDDHFRNAM</sequence>
<dbReference type="InterPro" id="IPR052313">
    <property type="entry name" value="GPIb-IX-V_Complex"/>
</dbReference>
<comment type="subcellular location">
    <subcellularLocation>
        <location evidence="1">Membrane</location>
        <topology evidence="1">Single-pass type I membrane protein</topology>
    </subcellularLocation>
</comment>
<evidence type="ECO:0000256" key="11">
    <source>
        <dbReference type="SAM" id="Phobius"/>
    </source>
</evidence>
<keyword evidence="3 11" id="KW-0812">Transmembrane</keyword>
<evidence type="ECO:0000256" key="5">
    <source>
        <dbReference type="ARBA" id="ARBA00022729"/>
    </source>
</evidence>
<proteinExistence type="predicted"/>
<evidence type="ECO:0000256" key="3">
    <source>
        <dbReference type="ARBA" id="ARBA00022692"/>
    </source>
</evidence>
<feature type="transmembrane region" description="Helical" evidence="11">
    <location>
        <begin position="150"/>
        <end position="176"/>
    </location>
</feature>
<evidence type="ECO:0000259" key="13">
    <source>
        <dbReference type="SMART" id="SM00013"/>
    </source>
</evidence>
<dbReference type="GO" id="GO:0016020">
    <property type="term" value="C:membrane"/>
    <property type="evidence" value="ECO:0007669"/>
    <property type="project" value="UniProtKB-SubCell"/>
</dbReference>
<evidence type="ECO:0000256" key="6">
    <source>
        <dbReference type="ARBA" id="ARBA00022889"/>
    </source>
</evidence>
<keyword evidence="8" id="KW-0094">Blood coagulation</keyword>
<keyword evidence="2" id="KW-0433">Leucine-rich repeat</keyword>
<evidence type="ECO:0008006" key="17">
    <source>
        <dbReference type="Google" id="ProtNLM"/>
    </source>
</evidence>
<protein>
    <recommendedName>
        <fullName evidence="17">LRRCT domain-containing protein</fullName>
    </recommendedName>
</protein>
<reference evidence="15 16" key="1">
    <citation type="journal article" date="2018" name="Nat. Ecol. Evol.">
        <title>Shark genomes provide insights into elasmobranch evolution and the origin of vertebrates.</title>
        <authorList>
            <person name="Hara Y"/>
            <person name="Yamaguchi K"/>
            <person name="Onimaru K"/>
            <person name="Kadota M"/>
            <person name="Koyanagi M"/>
            <person name="Keeley SD"/>
            <person name="Tatsumi K"/>
            <person name="Tanaka K"/>
            <person name="Motone F"/>
            <person name="Kageyama Y"/>
            <person name="Nozu R"/>
            <person name="Adachi N"/>
            <person name="Nishimura O"/>
            <person name="Nakagawa R"/>
            <person name="Tanegashima C"/>
            <person name="Kiyatake I"/>
            <person name="Matsumoto R"/>
            <person name="Murakumo K"/>
            <person name="Nishida K"/>
            <person name="Terakita A"/>
            <person name="Kuratani S"/>
            <person name="Sato K"/>
            <person name="Hyodo S Kuraku.S."/>
        </authorList>
    </citation>
    <scope>NUCLEOTIDE SEQUENCE [LARGE SCALE GENOMIC DNA]</scope>
</reference>
<evidence type="ECO:0000256" key="7">
    <source>
        <dbReference type="ARBA" id="ARBA00022989"/>
    </source>
</evidence>
<evidence type="ECO:0000313" key="16">
    <source>
        <dbReference type="Proteomes" id="UP000287033"/>
    </source>
</evidence>
<dbReference type="SUPFAM" id="SSF52058">
    <property type="entry name" value="L domain-like"/>
    <property type="match status" value="1"/>
</dbReference>
<evidence type="ECO:0000256" key="12">
    <source>
        <dbReference type="SAM" id="SignalP"/>
    </source>
</evidence>
<dbReference type="AlphaFoldDB" id="A0A401SE18"/>
<evidence type="ECO:0000256" key="2">
    <source>
        <dbReference type="ARBA" id="ARBA00022614"/>
    </source>
</evidence>
<keyword evidence="7 11" id="KW-1133">Transmembrane helix</keyword>
<evidence type="ECO:0000313" key="15">
    <source>
        <dbReference type="EMBL" id="GCC28657.1"/>
    </source>
</evidence>
<comment type="caution">
    <text evidence="15">The sequence shown here is derived from an EMBL/GenBank/DDBJ whole genome shotgun (WGS) entry which is preliminary data.</text>
</comment>
<dbReference type="PANTHER" id="PTHR22650">
    <property type="entry name" value="GLYCOPROTEIN IB BETA"/>
    <property type="match status" value="1"/>
</dbReference>
<evidence type="ECO:0000256" key="10">
    <source>
        <dbReference type="ARBA" id="ARBA00023157"/>
    </source>
</evidence>
<dbReference type="SMART" id="SM00082">
    <property type="entry name" value="LRRCT"/>
    <property type="match status" value="1"/>
</dbReference>
<organism evidence="15 16">
    <name type="scientific">Chiloscyllium punctatum</name>
    <name type="common">Brownbanded bambooshark</name>
    <name type="synonym">Hemiscyllium punctatum</name>
    <dbReference type="NCBI Taxonomy" id="137246"/>
    <lineage>
        <taxon>Eukaryota</taxon>
        <taxon>Metazoa</taxon>
        <taxon>Chordata</taxon>
        <taxon>Craniata</taxon>
        <taxon>Vertebrata</taxon>
        <taxon>Chondrichthyes</taxon>
        <taxon>Elasmobranchii</taxon>
        <taxon>Galeomorphii</taxon>
        <taxon>Galeoidea</taxon>
        <taxon>Orectolobiformes</taxon>
        <taxon>Hemiscylliidae</taxon>
        <taxon>Chiloscyllium</taxon>
    </lineage>
</organism>
<name>A0A401SE18_CHIPU</name>
<dbReference type="GO" id="GO:0007155">
    <property type="term" value="P:cell adhesion"/>
    <property type="evidence" value="ECO:0007669"/>
    <property type="project" value="UniProtKB-KW"/>
</dbReference>
<dbReference type="Proteomes" id="UP000287033">
    <property type="component" value="Unassembled WGS sequence"/>
</dbReference>
<feature type="chain" id="PRO_5019474675" description="LRRCT domain-containing protein" evidence="12">
    <location>
        <begin position="28"/>
        <end position="199"/>
    </location>
</feature>
<evidence type="ECO:0000256" key="1">
    <source>
        <dbReference type="ARBA" id="ARBA00004479"/>
    </source>
</evidence>
<gene>
    <name evidence="15" type="ORF">chiPu_0007089</name>
</gene>
<dbReference type="InterPro" id="IPR032675">
    <property type="entry name" value="LRR_dom_sf"/>
</dbReference>
<dbReference type="Gene3D" id="3.80.10.10">
    <property type="entry name" value="Ribonuclease Inhibitor"/>
    <property type="match status" value="1"/>
</dbReference>
<keyword evidence="4" id="KW-0356">Hemostasis</keyword>
<dbReference type="GO" id="GO:0007596">
    <property type="term" value="P:blood coagulation"/>
    <property type="evidence" value="ECO:0007669"/>
    <property type="project" value="UniProtKB-KW"/>
</dbReference>
<accession>A0A401SE18</accession>
<feature type="domain" description="LRRCT" evidence="14">
    <location>
        <begin position="91"/>
        <end position="144"/>
    </location>
</feature>
<dbReference type="PANTHER" id="PTHR22650:SF7">
    <property type="entry name" value="PLATELET GLYCOPROTEIN IB BETA CHAIN"/>
    <property type="match status" value="1"/>
</dbReference>
<evidence type="ECO:0000259" key="14">
    <source>
        <dbReference type="SMART" id="SM00082"/>
    </source>
</evidence>
<dbReference type="SMART" id="SM00013">
    <property type="entry name" value="LRRNT"/>
    <property type="match status" value="1"/>
</dbReference>
<dbReference type="InterPro" id="IPR000372">
    <property type="entry name" value="LRRNT"/>
</dbReference>
<dbReference type="STRING" id="137246.A0A401SE18"/>